<dbReference type="AlphaFoldDB" id="A0A8I6S142"/>
<evidence type="ECO:0000256" key="1">
    <source>
        <dbReference type="ARBA" id="ARBA00010790"/>
    </source>
</evidence>
<comment type="cofactor">
    <cofactor evidence="3">
        <name>FAD</name>
        <dbReference type="ChEBI" id="CHEBI:57692"/>
    </cofactor>
</comment>
<dbReference type="InterPro" id="IPR012132">
    <property type="entry name" value="GMC_OxRdtase"/>
</dbReference>
<dbReference type="Proteomes" id="UP000494040">
    <property type="component" value="Unassembled WGS sequence"/>
</dbReference>
<dbReference type="InterPro" id="IPR007867">
    <property type="entry name" value="GMC_OxRtase_C"/>
</dbReference>
<proteinExistence type="inferred from homology"/>
<dbReference type="RefSeq" id="XP_014251526.1">
    <property type="nucleotide sequence ID" value="XM_014396040.2"/>
</dbReference>
<feature type="active site" description="Proton donor" evidence="2">
    <location>
        <position position="548"/>
    </location>
</feature>
<accession>A0A8I6S142</accession>
<dbReference type="InterPro" id="IPR036188">
    <property type="entry name" value="FAD/NAD-bd_sf"/>
</dbReference>
<feature type="active site" description="Proton acceptor" evidence="2">
    <location>
        <position position="591"/>
    </location>
</feature>
<dbReference type="PROSITE" id="PS00624">
    <property type="entry name" value="GMC_OXRED_2"/>
    <property type="match status" value="1"/>
</dbReference>
<dbReference type="PANTHER" id="PTHR11552:SF208">
    <property type="entry name" value="RE36204P-RELATED"/>
    <property type="match status" value="1"/>
</dbReference>
<reference evidence="5" key="1">
    <citation type="submission" date="2022-01" db="UniProtKB">
        <authorList>
            <consortium name="EnsemblMetazoa"/>
        </authorList>
    </citation>
    <scope>IDENTIFICATION</scope>
</reference>
<dbReference type="InterPro" id="IPR000172">
    <property type="entry name" value="GMC_OxRdtase_N"/>
</dbReference>
<dbReference type="PANTHER" id="PTHR11552">
    <property type="entry name" value="GLUCOSE-METHANOL-CHOLINE GMC OXIDOREDUCTASE"/>
    <property type="match status" value="1"/>
</dbReference>
<organism evidence="5 6">
    <name type="scientific">Cimex lectularius</name>
    <name type="common">Bed bug</name>
    <name type="synonym">Acanthia lectularia</name>
    <dbReference type="NCBI Taxonomy" id="79782"/>
    <lineage>
        <taxon>Eukaryota</taxon>
        <taxon>Metazoa</taxon>
        <taxon>Ecdysozoa</taxon>
        <taxon>Arthropoda</taxon>
        <taxon>Hexapoda</taxon>
        <taxon>Insecta</taxon>
        <taxon>Pterygota</taxon>
        <taxon>Neoptera</taxon>
        <taxon>Paraneoptera</taxon>
        <taxon>Hemiptera</taxon>
        <taxon>Heteroptera</taxon>
        <taxon>Panheteroptera</taxon>
        <taxon>Cimicomorpha</taxon>
        <taxon>Cimicidae</taxon>
        <taxon>Cimex</taxon>
    </lineage>
</organism>
<keyword evidence="6" id="KW-1185">Reference proteome</keyword>
<dbReference type="Gene3D" id="3.50.50.60">
    <property type="entry name" value="FAD/NAD(P)-binding domain"/>
    <property type="match status" value="1"/>
</dbReference>
<keyword evidence="3" id="KW-0285">Flavoprotein</keyword>
<dbReference type="OrthoDB" id="269227at2759"/>
<evidence type="ECO:0000313" key="6">
    <source>
        <dbReference type="Proteomes" id="UP000494040"/>
    </source>
</evidence>
<dbReference type="GO" id="GO:0016614">
    <property type="term" value="F:oxidoreductase activity, acting on CH-OH group of donors"/>
    <property type="evidence" value="ECO:0007669"/>
    <property type="project" value="InterPro"/>
</dbReference>
<comment type="similarity">
    <text evidence="1">Belongs to the GMC oxidoreductase family.</text>
</comment>
<feature type="binding site" evidence="3">
    <location>
        <position position="272"/>
    </location>
    <ligand>
        <name>FAD</name>
        <dbReference type="ChEBI" id="CHEBI:57692"/>
    </ligand>
</feature>
<feature type="domain" description="Glucose-methanol-choline oxidoreductase N-terminal" evidence="4">
    <location>
        <begin position="309"/>
        <end position="323"/>
    </location>
</feature>
<dbReference type="EnsemblMetazoa" id="XM_014396040.2">
    <property type="protein sequence ID" value="XP_014251526.1"/>
    <property type="gene ID" value="LOC106667834"/>
</dbReference>
<sequence>MGKIKEMLKSLLVVSFFAGIIGFNSPFMDELRRIYERQGLPFREERFLENQPILQEYDFIVVGSGPAGSAVTRRLTEIPEWKVLLLEAGIEGTVYNDLPSVSPFFILTNYSWGYKAEHQNKVCLGLEDGLCLWPSGKGVGGGTIMNGMIMTRGHPTDYDRWGQEGWSYKDVLPYFLRSERMTIPSLRNSSFHSTEGPINIEYPFPSSLINRFLKAGKEFGYRIVDYNNGRTPEGFSKTQTSIRKGRRHSAATAYLFPIKSAPNFHIAKKALVTRVLIDPKTNRAHGVVFIKNGIERVVFARKEIILSAGAFNTPQLLMLSGIGPRDHLKELNIPLIKDLPVGDNLQEHLTTIGASFLINTTDSYTLRKMIFNSLPYFYKWYNYGTSPYANNGAEGLAYIRTNPNLSKPDVEFIFMPITIASDDGIILRRTMGITDETYYPPFSKIGYAEGFSIWPMGMYPESRGKVRLRSVDPRDPPILFANFLTHPADSKVIVEGIKAAIRLSKTTAFQEIGATLYTAPIPGCEDLRFGTNPYWECVLRTIPVQLHHQCCTARMGRSPADSVIDNRLRVHGVKGLRVADASVMPTITGAHTMAPCYMIGEKAGDLIKEDWGKF</sequence>
<dbReference type="SUPFAM" id="SSF54373">
    <property type="entry name" value="FAD-linked reductases, C-terminal domain"/>
    <property type="match status" value="1"/>
</dbReference>
<evidence type="ECO:0000256" key="2">
    <source>
        <dbReference type="PIRSR" id="PIRSR000137-1"/>
    </source>
</evidence>
<evidence type="ECO:0000313" key="5">
    <source>
        <dbReference type="EnsemblMetazoa" id="XP_014251526.1"/>
    </source>
</evidence>
<dbReference type="GO" id="GO:0050660">
    <property type="term" value="F:flavin adenine dinucleotide binding"/>
    <property type="evidence" value="ECO:0007669"/>
    <property type="project" value="InterPro"/>
</dbReference>
<dbReference type="OMA" id="FYESKAS"/>
<dbReference type="PIRSF" id="PIRSF000137">
    <property type="entry name" value="Alcohol_oxidase"/>
    <property type="match status" value="1"/>
</dbReference>
<dbReference type="Gene3D" id="3.30.560.10">
    <property type="entry name" value="Glucose Oxidase, domain 3"/>
    <property type="match status" value="1"/>
</dbReference>
<keyword evidence="3" id="KW-0274">FAD</keyword>
<dbReference type="KEGG" id="clec:106667834"/>
<dbReference type="SUPFAM" id="SSF51905">
    <property type="entry name" value="FAD/NAD(P)-binding domain"/>
    <property type="match status" value="1"/>
</dbReference>
<protein>
    <recommendedName>
        <fullName evidence="4">Glucose-methanol-choline oxidoreductase N-terminal domain-containing protein</fullName>
    </recommendedName>
</protein>
<evidence type="ECO:0000256" key="3">
    <source>
        <dbReference type="PIRSR" id="PIRSR000137-2"/>
    </source>
</evidence>
<dbReference type="Pfam" id="PF05199">
    <property type="entry name" value="GMC_oxred_C"/>
    <property type="match status" value="1"/>
</dbReference>
<evidence type="ECO:0000259" key="4">
    <source>
        <dbReference type="PROSITE" id="PS00624"/>
    </source>
</evidence>
<name>A0A8I6S142_CIMLE</name>
<dbReference type="Pfam" id="PF00732">
    <property type="entry name" value="GMC_oxred_N"/>
    <property type="match status" value="1"/>
</dbReference>
<dbReference type="GeneID" id="106667834"/>